<proteinExistence type="predicted"/>
<dbReference type="EMBL" id="JAYFSI010000005">
    <property type="protein sequence ID" value="MEA5362492.1"/>
    <property type="molecule type" value="Genomic_DNA"/>
</dbReference>
<evidence type="ECO:0000313" key="2">
    <source>
        <dbReference type="Proteomes" id="UP001304298"/>
    </source>
</evidence>
<comment type="caution">
    <text evidence="1">The sequence shown here is derived from an EMBL/GenBank/DDBJ whole genome shotgun (WGS) entry which is preliminary data.</text>
</comment>
<sequence>MIESVELVVTALAAGAAAGARETASTAVKDAYAEVKSLAVRTLRRAVPVPAEVVEAVEADAVTADESGATERLELTAALTAAGAGADEELVAAALKVLELTDLDGTQAGKYQVVLHGNKGVQVGDYNTQSNTFH</sequence>
<keyword evidence="2" id="KW-1185">Reference proteome</keyword>
<gene>
    <name evidence="1" type="ORF">VA596_23350</name>
</gene>
<evidence type="ECO:0008006" key="3">
    <source>
        <dbReference type="Google" id="ProtNLM"/>
    </source>
</evidence>
<name>A0ABU5R8C7_9PSEU</name>
<accession>A0ABU5R8C7</accession>
<protein>
    <recommendedName>
        <fullName evidence="3">RHIM domain-containing protein</fullName>
    </recommendedName>
</protein>
<evidence type="ECO:0000313" key="1">
    <source>
        <dbReference type="EMBL" id="MEA5362492.1"/>
    </source>
</evidence>
<dbReference type="Proteomes" id="UP001304298">
    <property type="component" value="Unassembled WGS sequence"/>
</dbReference>
<reference evidence="1 2" key="1">
    <citation type="submission" date="2023-12" db="EMBL/GenBank/DDBJ databases">
        <title>Amycolatopsis sp. V23-08.</title>
        <authorList>
            <person name="Somphong A."/>
        </authorList>
    </citation>
    <scope>NUCLEOTIDE SEQUENCE [LARGE SCALE GENOMIC DNA]</scope>
    <source>
        <strain evidence="1 2">V23-08</strain>
    </source>
</reference>
<dbReference type="RefSeq" id="WP_323329995.1">
    <property type="nucleotide sequence ID" value="NZ_JAYFSI010000005.1"/>
</dbReference>
<organism evidence="1 2">
    <name type="scientific">Amycolatopsis heterodermiae</name>
    <dbReference type="NCBI Taxonomy" id="3110235"/>
    <lineage>
        <taxon>Bacteria</taxon>
        <taxon>Bacillati</taxon>
        <taxon>Actinomycetota</taxon>
        <taxon>Actinomycetes</taxon>
        <taxon>Pseudonocardiales</taxon>
        <taxon>Pseudonocardiaceae</taxon>
        <taxon>Amycolatopsis</taxon>
    </lineage>
</organism>